<proteinExistence type="predicted"/>
<dbReference type="EMBL" id="JAKRRX010000336">
    <property type="protein sequence ID" value="MCW8336674.1"/>
    <property type="molecule type" value="Genomic_DNA"/>
</dbReference>
<dbReference type="Pfam" id="PF02368">
    <property type="entry name" value="Big_2"/>
    <property type="match status" value="1"/>
</dbReference>
<reference evidence="2" key="1">
    <citation type="submission" date="2022-02" db="EMBL/GenBank/DDBJ databases">
        <title>Vibrio sp. nov., a new bacterium isolated from Bohai sea, China.</title>
        <authorList>
            <person name="Yuan Y."/>
        </authorList>
    </citation>
    <scope>NUCLEOTIDE SEQUENCE</scope>
    <source>
        <strain evidence="2">DBSS07</strain>
    </source>
</reference>
<evidence type="ECO:0000313" key="2">
    <source>
        <dbReference type="EMBL" id="MCW8336674.1"/>
    </source>
</evidence>
<dbReference type="InterPro" id="IPR008964">
    <property type="entry name" value="Invasin/intimin_cell_adhesion"/>
</dbReference>
<name>A0A9X3CJG1_9VIBR</name>
<dbReference type="InterPro" id="IPR003343">
    <property type="entry name" value="Big_2"/>
</dbReference>
<dbReference type="AlphaFoldDB" id="A0A9X3CJG1"/>
<dbReference type="SMART" id="SM00635">
    <property type="entry name" value="BID_2"/>
    <property type="match status" value="1"/>
</dbReference>
<feature type="domain" description="BIG2" evidence="1">
    <location>
        <begin position="73"/>
        <end position="153"/>
    </location>
</feature>
<dbReference type="SUPFAM" id="SSF49373">
    <property type="entry name" value="Invasin/intimin cell-adhesion fragments"/>
    <property type="match status" value="1"/>
</dbReference>
<dbReference type="Gene3D" id="2.60.40.1080">
    <property type="match status" value="1"/>
</dbReference>
<evidence type="ECO:0000313" key="3">
    <source>
        <dbReference type="Proteomes" id="UP001155586"/>
    </source>
</evidence>
<protein>
    <submittedName>
        <fullName evidence="2">Ig-like domain-containing protein</fullName>
    </submittedName>
</protein>
<dbReference type="RefSeq" id="WP_265689736.1">
    <property type="nucleotide sequence ID" value="NZ_JAKRRX010000336.1"/>
</dbReference>
<comment type="caution">
    <text evidence="2">The sequence shown here is derived from an EMBL/GenBank/DDBJ whole genome shotgun (WGS) entry which is preliminary data.</text>
</comment>
<organism evidence="2 3">
    <name type="scientific">Vibrio paucivorans</name>
    <dbReference type="NCBI Taxonomy" id="2829489"/>
    <lineage>
        <taxon>Bacteria</taxon>
        <taxon>Pseudomonadati</taxon>
        <taxon>Pseudomonadota</taxon>
        <taxon>Gammaproteobacteria</taxon>
        <taxon>Vibrionales</taxon>
        <taxon>Vibrionaceae</taxon>
        <taxon>Vibrio</taxon>
    </lineage>
</organism>
<keyword evidence="3" id="KW-1185">Reference proteome</keyword>
<gene>
    <name evidence="2" type="ORF">MD483_22985</name>
</gene>
<feature type="non-terminal residue" evidence="2">
    <location>
        <position position="1"/>
    </location>
</feature>
<evidence type="ECO:0000259" key="1">
    <source>
        <dbReference type="SMART" id="SM00635"/>
    </source>
</evidence>
<dbReference type="Proteomes" id="UP001155586">
    <property type="component" value="Unassembled WGS sequence"/>
</dbReference>
<sequence>QGESRYTWEVVGTPISGSGLVDEIYDDFGRFEIMVPDGSAGRTLDVQVVGVSEEGIEQSGTSQVFEIIQDDIELVSVNVTPALLELETQEQGQLTAVATYSNGDEADITEDASWKSFNSDVAKVNKGLVTAISPGATDVRAKFGDLSSSAVIEVPEPFHCDNPITHNSQTFCQIEFDLSIHETPAEACAALGLSFGPAQTGTEDAGLKMKEAGWVEYSTNYWVTFGYVRIYSNGEFIVNEYDRETYEFINDFFKPPSFSKHAICKM</sequence>
<accession>A0A9X3CJG1</accession>